<evidence type="ECO:0000313" key="3">
    <source>
        <dbReference type="Proteomes" id="UP000190648"/>
    </source>
</evidence>
<proteinExistence type="predicted"/>
<evidence type="ECO:0000256" key="1">
    <source>
        <dbReference type="SAM" id="MobiDB-lite"/>
    </source>
</evidence>
<reference evidence="2 3" key="1">
    <citation type="submission" date="2016-02" db="EMBL/GenBank/DDBJ databases">
        <title>Band-tailed pigeon sequencing and assembly.</title>
        <authorList>
            <person name="Soares A.E."/>
            <person name="Novak B.J."/>
            <person name="Rice E.S."/>
            <person name="O'Connell B."/>
            <person name="Chang D."/>
            <person name="Weber S."/>
            <person name="Shapiro B."/>
        </authorList>
    </citation>
    <scope>NUCLEOTIDE SEQUENCE [LARGE SCALE GENOMIC DNA]</scope>
    <source>
        <strain evidence="2">BTP2013</strain>
        <tissue evidence="2">Blood</tissue>
    </source>
</reference>
<feature type="region of interest" description="Disordered" evidence="1">
    <location>
        <begin position="28"/>
        <end position="50"/>
    </location>
</feature>
<dbReference type="AlphaFoldDB" id="A0A1V4J8Z5"/>
<dbReference type="EMBL" id="LSYS01008465">
    <property type="protein sequence ID" value="OPJ68661.1"/>
    <property type="molecule type" value="Genomic_DNA"/>
</dbReference>
<keyword evidence="3" id="KW-1185">Reference proteome</keyword>
<name>A0A1V4J8Z5_PATFA</name>
<protein>
    <submittedName>
        <fullName evidence="2">Uncharacterized protein</fullName>
    </submittedName>
</protein>
<organism evidence="2 3">
    <name type="scientific">Patagioenas fasciata monilis</name>
    <dbReference type="NCBI Taxonomy" id="372326"/>
    <lineage>
        <taxon>Eukaryota</taxon>
        <taxon>Metazoa</taxon>
        <taxon>Chordata</taxon>
        <taxon>Craniata</taxon>
        <taxon>Vertebrata</taxon>
        <taxon>Euteleostomi</taxon>
        <taxon>Archelosauria</taxon>
        <taxon>Archosauria</taxon>
        <taxon>Dinosauria</taxon>
        <taxon>Saurischia</taxon>
        <taxon>Theropoda</taxon>
        <taxon>Coelurosauria</taxon>
        <taxon>Aves</taxon>
        <taxon>Neognathae</taxon>
        <taxon>Neoaves</taxon>
        <taxon>Columbimorphae</taxon>
        <taxon>Columbiformes</taxon>
        <taxon>Columbidae</taxon>
        <taxon>Patagioenas</taxon>
    </lineage>
</organism>
<gene>
    <name evidence="2" type="ORF">AV530_017612</name>
</gene>
<feature type="compositionally biased region" description="Polar residues" evidence="1">
    <location>
        <begin position="32"/>
        <end position="44"/>
    </location>
</feature>
<sequence length="131" mass="14986">MKVHGPMSGISEPAVRDFWREGMLPKERQMRRWQSSTTDDQAQELQGPTLPLLPHQPTLWRALWSVSVISDPLGGITPSRSLFCCFASFQVNMHCIFFLFGDSGTREMWEEQLIVKTDAKKVVENLSLLHL</sequence>
<evidence type="ECO:0000313" key="2">
    <source>
        <dbReference type="EMBL" id="OPJ68661.1"/>
    </source>
</evidence>
<dbReference type="Proteomes" id="UP000190648">
    <property type="component" value="Unassembled WGS sequence"/>
</dbReference>
<accession>A0A1V4J8Z5</accession>
<comment type="caution">
    <text evidence="2">The sequence shown here is derived from an EMBL/GenBank/DDBJ whole genome shotgun (WGS) entry which is preliminary data.</text>
</comment>